<dbReference type="InterPro" id="IPR010982">
    <property type="entry name" value="Lambda_DNA-bd_dom_sf"/>
</dbReference>
<proteinExistence type="predicted"/>
<name>A0ABW1IYI7_9PSEU</name>
<comment type="caution">
    <text evidence="1">The sequence shown here is derived from an EMBL/GenBank/DDBJ whole genome shotgun (WGS) entry which is preliminary data.</text>
</comment>
<evidence type="ECO:0000313" key="2">
    <source>
        <dbReference type="Proteomes" id="UP001596302"/>
    </source>
</evidence>
<dbReference type="SUPFAM" id="SSF47413">
    <property type="entry name" value="lambda repressor-like DNA-binding domains"/>
    <property type="match status" value="1"/>
</dbReference>
<reference evidence="2" key="1">
    <citation type="journal article" date="2019" name="Int. J. Syst. Evol. Microbiol.">
        <title>The Global Catalogue of Microorganisms (GCM) 10K type strain sequencing project: providing services to taxonomists for standard genome sequencing and annotation.</title>
        <authorList>
            <consortium name="The Broad Institute Genomics Platform"/>
            <consortium name="The Broad Institute Genome Sequencing Center for Infectious Disease"/>
            <person name="Wu L."/>
            <person name="Ma J."/>
        </authorList>
    </citation>
    <scope>NUCLEOTIDE SEQUENCE [LARGE SCALE GENOMIC DNA]</scope>
    <source>
        <strain evidence="2">CCM 8391</strain>
    </source>
</reference>
<dbReference type="InterPro" id="IPR001387">
    <property type="entry name" value="Cro/C1-type_HTH"/>
</dbReference>
<accession>A0ABW1IYI7</accession>
<dbReference type="EMBL" id="JBHSQW010000009">
    <property type="protein sequence ID" value="MFC5993518.1"/>
    <property type="molecule type" value="Genomic_DNA"/>
</dbReference>
<keyword evidence="2" id="KW-1185">Reference proteome</keyword>
<organism evidence="1 2">
    <name type="scientific">Pseudonocardia hispaniensis</name>
    <dbReference type="NCBI Taxonomy" id="904933"/>
    <lineage>
        <taxon>Bacteria</taxon>
        <taxon>Bacillati</taxon>
        <taxon>Actinomycetota</taxon>
        <taxon>Actinomycetes</taxon>
        <taxon>Pseudonocardiales</taxon>
        <taxon>Pseudonocardiaceae</taxon>
        <taxon>Pseudonocardia</taxon>
    </lineage>
</organism>
<dbReference type="Proteomes" id="UP001596302">
    <property type="component" value="Unassembled WGS sequence"/>
</dbReference>
<evidence type="ECO:0000313" key="1">
    <source>
        <dbReference type="EMBL" id="MFC5993518.1"/>
    </source>
</evidence>
<protein>
    <submittedName>
        <fullName evidence="1">Transcriptional regulator</fullName>
    </submittedName>
</protein>
<dbReference type="CDD" id="cd00093">
    <property type="entry name" value="HTH_XRE"/>
    <property type="match status" value="1"/>
</dbReference>
<dbReference type="RefSeq" id="WP_379583158.1">
    <property type="nucleotide sequence ID" value="NZ_JBHSQW010000009.1"/>
</dbReference>
<sequence>MSPRHPTIRIRAERLDLARRAAGLVTDTALADAMGIHKASVSRTLAGKSQLGGNFIGGLLRAFPGLTFEDLFTLGADDAGELRPEAIPA</sequence>
<gene>
    <name evidence="1" type="ORF">ACFQE5_04720</name>
</gene>